<dbReference type="PANTHER" id="PTHR37813">
    <property type="entry name" value="FELS-2 PROPHAGE PROTEIN"/>
    <property type="match status" value="1"/>
</dbReference>
<reference evidence="5 6" key="1">
    <citation type="submission" date="2016-10" db="EMBL/GenBank/DDBJ databases">
        <authorList>
            <person name="de Groot N.N."/>
        </authorList>
    </citation>
    <scope>NUCLEOTIDE SEQUENCE [LARGE SCALE GENOMIC DNA]</scope>
    <source>
        <strain evidence="5 6">Nm22</strain>
    </source>
</reference>
<dbReference type="NCBIfam" id="TIGR01760">
    <property type="entry name" value="tape_meas_TP901"/>
    <property type="match status" value="1"/>
</dbReference>
<evidence type="ECO:0000313" key="5">
    <source>
        <dbReference type="EMBL" id="SEN43237.1"/>
    </source>
</evidence>
<keyword evidence="1" id="KW-1188">Viral release from host cell</keyword>
<dbReference type="InterPro" id="IPR010090">
    <property type="entry name" value="Phage_tape_meas"/>
</dbReference>
<evidence type="ECO:0000256" key="3">
    <source>
        <dbReference type="SAM" id="MobiDB-lite"/>
    </source>
</evidence>
<proteinExistence type="predicted"/>
<evidence type="ECO:0000259" key="4">
    <source>
        <dbReference type="Pfam" id="PF10145"/>
    </source>
</evidence>
<evidence type="ECO:0000256" key="2">
    <source>
        <dbReference type="SAM" id="Coils"/>
    </source>
</evidence>
<protein>
    <submittedName>
        <fullName evidence="5">Phage tail tape measure protein, TP901 family, core region</fullName>
    </submittedName>
</protein>
<dbReference type="OrthoDB" id="8543134at2"/>
<organism evidence="5 6">
    <name type="scientific">Nitrosomonas marina</name>
    <dbReference type="NCBI Taxonomy" id="917"/>
    <lineage>
        <taxon>Bacteria</taxon>
        <taxon>Pseudomonadati</taxon>
        <taxon>Pseudomonadota</taxon>
        <taxon>Betaproteobacteria</taxon>
        <taxon>Nitrosomonadales</taxon>
        <taxon>Nitrosomonadaceae</taxon>
        <taxon>Nitrosomonas</taxon>
    </lineage>
</organism>
<dbReference type="EMBL" id="FOCP01000018">
    <property type="protein sequence ID" value="SEN43237.1"/>
    <property type="molecule type" value="Genomic_DNA"/>
</dbReference>
<dbReference type="Pfam" id="PF10145">
    <property type="entry name" value="PhageMin_Tail"/>
    <property type="match status" value="1"/>
</dbReference>
<feature type="coiled-coil region" evidence="2">
    <location>
        <begin position="1122"/>
        <end position="1149"/>
    </location>
</feature>
<feature type="region of interest" description="Disordered" evidence="3">
    <location>
        <begin position="452"/>
        <end position="487"/>
    </location>
</feature>
<feature type="domain" description="Phage tail tape measure protein" evidence="4">
    <location>
        <begin position="105"/>
        <end position="295"/>
    </location>
</feature>
<name>A0A1H8GIC1_9PROT</name>
<dbReference type="RefSeq" id="WP_090633312.1">
    <property type="nucleotide sequence ID" value="NZ_FOCP01000018.1"/>
</dbReference>
<dbReference type="Proteomes" id="UP000199459">
    <property type="component" value="Unassembled WGS sequence"/>
</dbReference>
<sequence>MSALGSLVVKLALDHAEYTKGLDRNSQAALKFARDTQRTFDGATNNIKGFLTRSAGQVAALVGTVAGVSASLNTALDFDRSLAEVSTLLDGAADSTRELEFEAQRLAKQFGTMPVEQVKAFYQVISAGASDAAEATDILTAANKLAVGGVTQVDVAVDGLTSILNAYGDQVESVTAVSDTLFVGMRSGKTTIGELSTNLGKVAPIAASLNVGFDELVATVAALTKGGISTTESITGVRAILAAVAKPTKEATDLSEGLGIQFNSAGLQAKGFAGFLDEVVTKTGGSTDKLAQLFGGVEALVPVMALAGNAGQDFSDIMGQMGEKAGATEDAFNKMADSRGFKIDKLMASINSIALTLGATLADVLAPAADWAAQAMDRLFGNSGQVPAIQKQEEALAKMRNELSSLTEPTGVPILDDLYKGVFFDKRRADELAQRIEDGEEDLRKLRESLKKTSDAASDLNKPLTDLDEPLSNIPPKASSGSKSLDALTKSIQETDREAEEMQREISRLTSAYDPLIKRNEELARVAKLAAAGLRPDIADQEYIRIINEYIAATDTAADSVAEITTQTALFGEKTIDVFGTNEQFIISGMRRIQGSVADSLFNFFDDGLDGMVRSVKNAVGRIIAEFASIKLLQGSGLGALFGLGSSAALASTGGGGFNLASAGSGILDFASSGFGASNLFNSFATSGVGQNLGLSVTGPVPNFGQLTSLGSGFSAASAALAGVGIGTGLGSAIGGDRKVLGVGSATSSLIGSILGGPVGGILAGSINRLFGRKAFKFQDDTLLGNLTVDGFDGVLSERHQAKGSVFKSSRDDNIIVDTRTGELLNEFGRLSESGVSGRLDKFIEPAISQALEIGNVLDESMQQITDSVTSAAEKLGIGTESLNDFSFAVDLVTEKGQQISDADIAGVIAAASNEMVEQLLIPSITGMSRSGEAAVDTLVRVGNEFQTLENGLILAGDSAAHAREQVQALGLEKVSEIVAGFGGFEEFSKQQSDFFNNVLNESQQLEVVEERVKGVMNEIGINFIPTLDDLFKAFRSGNAELVKLAFTYDDLIVDFHRLKDAADKAAESIREPGQDFTSDDYKHMINVIGKERAAFKVARRELQTGIDRSAEIREADIRGLTERAEKQKDLIRERYELEERLLDRAKEKGGVISSFIDSLQSAARNILPDTFNDALNLVTGSINSVRGGADITSVITDRLRDSIGNLSGLTSANFSTFEEFKIAQGEAASAVNELAALGENQLSVEQLTLDQLEQQTDLLKELLDRDLNRVDSGLQFDINALDSFGGITTAGDTYKKIVANQFARTAFILENDLNPNPAAIADARSRAGIIAGTSTAQLHRSLPTGHSQFGAGLQSTDHMNRLLLEEIAKLKQAIDEGTDASKKTARILSNVTPNGNAIQTS</sequence>
<dbReference type="PANTHER" id="PTHR37813:SF1">
    <property type="entry name" value="FELS-2 PROPHAGE PROTEIN"/>
    <property type="match status" value="1"/>
</dbReference>
<evidence type="ECO:0000256" key="1">
    <source>
        <dbReference type="ARBA" id="ARBA00022612"/>
    </source>
</evidence>
<evidence type="ECO:0000313" key="6">
    <source>
        <dbReference type="Proteomes" id="UP000199459"/>
    </source>
</evidence>
<accession>A0A1H8GIC1</accession>
<keyword evidence="2" id="KW-0175">Coiled coil</keyword>
<gene>
    <name evidence="5" type="ORF">SAMN05216325_11819</name>
</gene>